<accession>A0A7J7ILS6</accession>
<keyword evidence="3" id="KW-1185">Reference proteome</keyword>
<organism evidence="2 3">
    <name type="scientific">Cyanidiococcus yangmingshanensis</name>
    <dbReference type="NCBI Taxonomy" id="2690220"/>
    <lineage>
        <taxon>Eukaryota</taxon>
        <taxon>Rhodophyta</taxon>
        <taxon>Bangiophyceae</taxon>
        <taxon>Cyanidiales</taxon>
        <taxon>Cyanidiaceae</taxon>
        <taxon>Cyanidiococcus</taxon>
    </lineage>
</organism>
<evidence type="ECO:0000256" key="1">
    <source>
        <dbReference type="SAM" id="MobiDB-lite"/>
    </source>
</evidence>
<proteinExistence type="predicted"/>
<protein>
    <submittedName>
        <fullName evidence="2">Uncharacterized protein</fullName>
    </submittedName>
</protein>
<evidence type="ECO:0000313" key="2">
    <source>
        <dbReference type="EMBL" id="KAF6004075.1"/>
    </source>
</evidence>
<dbReference type="AlphaFoldDB" id="A0A7J7ILS6"/>
<feature type="compositionally biased region" description="Polar residues" evidence="1">
    <location>
        <begin position="123"/>
        <end position="148"/>
    </location>
</feature>
<dbReference type="EMBL" id="VWRR01000004">
    <property type="protein sequence ID" value="KAF6004075.1"/>
    <property type="molecule type" value="Genomic_DNA"/>
</dbReference>
<feature type="region of interest" description="Disordered" evidence="1">
    <location>
        <begin position="119"/>
        <end position="155"/>
    </location>
</feature>
<name>A0A7J7ILS6_9RHOD</name>
<dbReference type="Proteomes" id="UP000530660">
    <property type="component" value="Unassembled WGS sequence"/>
</dbReference>
<gene>
    <name evidence="2" type="ORF">F1559_001158</name>
</gene>
<reference evidence="2 3" key="1">
    <citation type="journal article" date="2020" name="J. Phycol.">
        <title>Comparative genome analysis reveals Cyanidiococcus gen. nov., a new extremophilic red algal genus sister to Cyanidioschyzon (Cyanidioschyzonaceae, Rhodophyta).</title>
        <authorList>
            <person name="Liu S.-L."/>
            <person name="Chiang Y.-R."/>
            <person name="Yoon H.S."/>
            <person name="Fu H.-Y."/>
        </authorList>
    </citation>
    <scope>NUCLEOTIDE SEQUENCE [LARGE SCALE GENOMIC DNA]</scope>
    <source>
        <strain evidence="2 3">THAL066</strain>
    </source>
</reference>
<comment type="caution">
    <text evidence="2">The sequence shown here is derived from an EMBL/GenBank/DDBJ whole genome shotgun (WGS) entry which is preliminary data.</text>
</comment>
<sequence>MQPWDAESGTAKNVAGSFATAYACLPQRLFTLLVLIEHVPGVSPAVARTADAALERLCTALFEDDYWRKHVAVELIEDLCLLVLERPPAHGFGNASVFHSVYQQDPTRPEGSTLLASKPHAELSSQSTDNDQAGLNSASRVMPTGSSKETSKVEQMPIEQVTPGPWILMTLLAESLSNGIRWGLEPHPELVLSLFPLVEALLVDTEPPWPVFALAAALLRMPLTKFAAAGGVAPSNHAEETRDMD</sequence>
<evidence type="ECO:0000313" key="3">
    <source>
        <dbReference type="Proteomes" id="UP000530660"/>
    </source>
</evidence>